<dbReference type="Pfam" id="PF01229">
    <property type="entry name" value="Glyco_hydro_39"/>
    <property type="match status" value="1"/>
</dbReference>
<dbReference type="GO" id="GO:0004553">
    <property type="term" value="F:hydrolase activity, hydrolyzing O-glycosyl compounds"/>
    <property type="evidence" value="ECO:0007669"/>
    <property type="project" value="TreeGrafter"/>
</dbReference>
<proteinExistence type="inferred from homology"/>
<accession>A0A6H1TXZ0</accession>
<dbReference type="EMBL" id="CP051167">
    <property type="protein sequence ID" value="QIZ71478.1"/>
    <property type="molecule type" value="Genomic_DNA"/>
</dbReference>
<gene>
    <name evidence="5" type="ORF">HCG48_13555</name>
</gene>
<evidence type="ECO:0000256" key="3">
    <source>
        <dbReference type="ARBA" id="ARBA00023295"/>
    </source>
</evidence>
<keyword evidence="6" id="KW-1185">Reference proteome</keyword>
<dbReference type="InterPro" id="IPR049166">
    <property type="entry name" value="GH39_cat"/>
</dbReference>
<evidence type="ECO:0000313" key="6">
    <source>
        <dbReference type="Proteomes" id="UP000500857"/>
    </source>
</evidence>
<organism evidence="5 6">
    <name type="scientific">Oxynema aestuarii AP17</name>
    <dbReference type="NCBI Taxonomy" id="2064643"/>
    <lineage>
        <taxon>Bacteria</taxon>
        <taxon>Bacillati</taxon>
        <taxon>Cyanobacteriota</taxon>
        <taxon>Cyanophyceae</taxon>
        <taxon>Oscillatoriophycideae</taxon>
        <taxon>Oscillatoriales</taxon>
        <taxon>Oscillatoriaceae</taxon>
        <taxon>Oxynema</taxon>
        <taxon>Oxynema aestuarii</taxon>
    </lineage>
</organism>
<dbReference type="RefSeq" id="WP_168569630.1">
    <property type="nucleotide sequence ID" value="NZ_CP051167.1"/>
</dbReference>
<evidence type="ECO:0000313" key="5">
    <source>
        <dbReference type="EMBL" id="QIZ71478.1"/>
    </source>
</evidence>
<keyword evidence="2 5" id="KW-0378">Hydrolase</keyword>
<dbReference type="Proteomes" id="UP000500857">
    <property type="component" value="Chromosome"/>
</dbReference>
<protein>
    <submittedName>
        <fullName evidence="5">Cellulase family glycosylhydrolase</fullName>
    </submittedName>
</protein>
<dbReference type="PANTHER" id="PTHR12631">
    <property type="entry name" value="ALPHA-L-IDURONIDASE"/>
    <property type="match status" value="1"/>
</dbReference>
<sequence>MNFKLSKSLSQWLQSWRSRSRRTIPTFIGLLATTLLLLLVTQGFWKSDGSVNRGDRPLNPTIERTVFGKHIHHLIKTTRRTPEPTPWPYVPFGSWRLWDAYVAWPNLEPQQDQWNFELLDSYVEIAREKNVELLLVLSLSPRWASARPDEPSGYGPGNAAEPANIEDWRDFVRTVATRYRGKIHYYELWNEPNGYKRFYTGSLDKMLELSREAYQILKAVDPSVTVVSPAATGDSGSSPGVQWLADYLAAGGGAYADVIGYHFYVMPGSPENMLDLIGKVRGVMKEYGVADKPLWNTEAGWLGDRPFEDSQKSAAYVARSYILNWKAGVRRLYWYDWDYNPIVSLRMLEEDNRTMTAAGFAYGEIQRWLVGSRMKRCEADWQSTWTCELEREGGDRAWILWNPEGTRTVDIPQQWSVRQVRDLQGKSRPVTENSLEISFSPLLLERSPLTSAIDTEANEDDL</sequence>
<dbReference type="InterPro" id="IPR051923">
    <property type="entry name" value="Glycosyl_Hydrolase_39"/>
</dbReference>
<dbReference type="SUPFAM" id="SSF51445">
    <property type="entry name" value="(Trans)glycosidases"/>
    <property type="match status" value="1"/>
</dbReference>
<feature type="domain" description="Glycosyl hydrolases family 39 N-terminal catalytic" evidence="4">
    <location>
        <begin position="109"/>
        <end position="320"/>
    </location>
</feature>
<dbReference type="KEGG" id="oxy:HCG48_13555"/>
<reference evidence="5 6" key="1">
    <citation type="submission" date="2020-04" db="EMBL/GenBank/DDBJ databases">
        <authorList>
            <person name="Basu S."/>
            <person name="Maruthanayagam V."/>
            <person name="Chakraborty S."/>
            <person name="Pramanik A."/>
            <person name="Mukherjee J."/>
            <person name="Brink B."/>
        </authorList>
    </citation>
    <scope>NUCLEOTIDE SEQUENCE [LARGE SCALE GENOMIC DNA]</scope>
    <source>
        <strain evidence="5 6">AP17</strain>
    </source>
</reference>
<evidence type="ECO:0000256" key="1">
    <source>
        <dbReference type="ARBA" id="ARBA00008875"/>
    </source>
</evidence>
<evidence type="ECO:0000256" key="2">
    <source>
        <dbReference type="ARBA" id="ARBA00022801"/>
    </source>
</evidence>
<comment type="similarity">
    <text evidence="1">Belongs to the glycosyl hydrolase 39 family.</text>
</comment>
<dbReference type="PANTHER" id="PTHR12631:SF10">
    <property type="entry name" value="BETA-XYLOSIDASE-LIKE PROTEIN-RELATED"/>
    <property type="match status" value="1"/>
</dbReference>
<keyword evidence="3" id="KW-0326">Glycosidase</keyword>
<evidence type="ECO:0000259" key="4">
    <source>
        <dbReference type="Pfam" id="PF01229"/>
    </source>
</evidence>
<dbReference type="InterPro" id="IPR017853">
    <property type="entry name" value="GH"/>
</dbReference>
<name>A0A6H1TXZ0_9CYAN</name>
<dbReference type="Gene3D" id="3.20.20.80">
    <property type="entry name" value="Glycosidases"/>
    <property type="match status" value="1"/>
</dbReference>
<dbReference type="AlphaFoldDB" id="A0A6H1TXZ0"/>